<evidence type="ECO:0000256" key="1">
    <source>
        <dbReference type="SAM" id="SignalP"/>
    </source>
</evidence>
<evidence type="ECO:0008006" key="4">
    <source>
        <dbReference type="Google" id="ProtNLM"/>
    </source>
</evidence>
<organism evidence="2 3">
    <name type="scientific">Candidatus Thermochlorobacter aerophilus</name>
    <dbReference type="NCBI Taxonomy" id="1868324"/>
    <lineage>
        <taxon>Bacteria</taxon>
        <taxon>Pseudomonadati</taxon>
        <taxon>Chlorobiota</taxon>
        <taxon>Chlorobiia</taxon>
        <taxon>Chlorobiales</taxon>
        <taxon>Candidatus Thermochlorobacteriaceae</taxon>
        <taxon>Candidatus Thermochlorobacter</taxon>
    </lineage>
</organism>
<gene>
    <name evidence="2" type="ORF">D0433_11570</name>
</gene>
<proteinExistence type="predicted"/>
<feature type="chain" id="PRO_5017246151" description="Outer membrane protein beta-barrel domain-containing protein" evidence="1">
    <location>
        <begin position="27"/>
        <end position="173"/>
    </location>
</feature>
<accession>A0A395LXL4</accession>
<protein>
    <recommendedName>
        <fullName evidence="4">Outer membrane protein beta-barrel domain-containing protein</fullName>
    </recommendedName>
</protein>
<dbReference type="Proteomes" id="UP000266389">
    <property type="component" value="Unassembled WGS sequence"/>
</dbReference>
<keyword evidence="1" id="KW-0732">Signal</keyword>
<sequence length="173" mass="18021">MKRHHLFCAAVLFFGMFLLATSEVHAQIQPDARLGLYTNGGNFSIGAGVTVPIKIPAFGTLIINPTVDYLFISGTAGSSATSIFGHADVAYQFDIAKSPISPYAGAGLLIAFSTVSVDFPFGGRQTQSSTSAGLNLFGGAELPVGPVAIYVQGKLLISSGTNFQIGSGVRFKL</sequence>
<comment type="caution">
    <text evidence="2">The sequence shown here is derived from an EMBL/GenBank/DDBJ whole genome shotgun (WGS) entry which is preliminary data.</text>
</comment>
<evidence type="ECO:0000313" key="3">
    <source>
        <dbReference type="Proteomes" id="UP000266389"/>
    </source>
</evidence>
<feature type="signal peptide" evidence="1">
    <location>
        <begin position="1"/>
        <end position="26"/>
    </location>
</feature>
<dbReference type="EMBL" id="PHFL01000067">
    <property type="protein sequence ID" value="RFM23302.1"/>
    <property type="molecule type" value="Genomic_DNA"/>
</dbReference>
<name>A0A395LXL4_9BACT</name>
<dbReference type="SUPFAM" id="SSF56925">
    <property type="entry name" value="OMPA-like"/>
    <property type="match status" value="1"/>
</dbReference>
<evidence type="ECO:0000313" key="2">
    <source>
        <dbReference type="EMBL" id="RFM23302.1"/>
    </source>
</evidence>
<dbReference type="Gene3D" id="2.40.160.20">
    <property type="match status" value="1"/>
</dbReference>
<dbReference type="AlphaFoldDB" id="A0A395LXL4"/>
<reference evidence="2 3" key="1">
    <citation type="journal article" date="2011" name="ISME J.">
        <title>Community ecology of hot spring cyanobacterial mats: predominant populations and their functional potential.</title>
        <authorList>
            <person name="Klatt C.G."/>
            <person name="Wood J.M."/>
            <person name="Rusch D.B."/>
            <person name="Bateson M.M."/>
            <person name="Hamamura N."/>
            <person name="Heidelberg J.F."/>
            <person name="Grossman A.R."/>
            <person name="Bhaya D."/>
            <person name="Cohan F.M."/>
            <person name="Kuhl M."/>
            <person name="Bryant D.A."/>
            <person name="Ward D.M."/>
        </authorList>
    </citation>
    <scope>NUCLEOTIDE SEQUENCE [LARGE SCALE GENOMIC DNA]</scope>
    <source>
        <strain evidence="2">OS</strain>
    </source>
</reference>
<dbReference type="InterPro" id="IPR011250">
    <property type="entry name" value="OMP/PagP_B-barrel"/>
</dbReference>